<evidence type="ECO:0000313" key="2">
    <source>
        <dbReference type="EMBL" id="KAF1748892.1"/>
    </source>
</evidence>
<evidence type="ECO:0000256" key="1">
    <source>
        <dbReference type="SAM" id="MobiDB-lite"/>
    </source>
</evidence>
<name>A0A6A5G2I1_CAERE</name>
<sequence>MTSLQSESPEKVLQLDLDGEETVTAVQSGPHTPPIPEDLAYSGPLEPQNKRRSRSRSTIHQSSEIPPKRGKMDESADETEDPEDRHSVKSEDYTLEPRITVDELLIEEIRGMHQSIGNMELSIAANGAPQSIPPDWIKNSNQISANLFALLRTNSDLIRANNSATAALQRLVTQIAKDQKSNLQEAWLKGLQDITHDIQENRRAIQHVESAVTQMEETVLRKNEPPVLQLDQVASGRLDMPQAAPKNKRGCALCKKPTHPTEKCKSFVGSIDRTRRAEKLNICLRCLAKNTDSERGTHDACPNEHTSCHRCVNKVEDSRLARHHPAFCGYKAEEESADASKPQKKQKLKSKRATSSAKQSQYVH</sequence>
<dbReference type="RefSeq" id="XP_053579870.1">
    <property type="nucleotide sequence ID" value="XM_053736304.1"/>
</dbReference>
<gene>
    <name evidence="2" type="ORF">GCK72_025359</name>
</gene>
<feature type="compositionally biased region" description="Basic and acidic residues" evidence="1">
    <location>
        <begin position="83"/>
        <end position="92"/>
    </location>
</feature>
<feature type="region of interest" description="Disordered" evidence="1">
    <location>
        <begin position="1"/>
        <end position="93"/>
    </location>
</feature>
<dbReference type="KEGG" id="crq:GCK72_025359"/>
<reference evidence="2 3" key="1">
    <citation type="submission" date="2019-12" db="EMBL/GenBank/DDBJ databases">
        <title>Chromosome-level assembly of the Caenorhabditis remanei genome.</title>
        <authorList>
            <person name="Teterina A.A."/>
            <person name="Willis J.H."/>
            <person name="Phillips P.C."/>
        </authorList>
    </citation>
    <scope>NUCLEOTIDE SEQUENCE [LARGE SCALE GENOMIC DNA]</scope>
    <source>
        <strain evidence="2 3">PX506</strain>
        <tissue evidence="2">Whole organism</tissue>
    </source>
</reference>
<dbReference type="EMBL" id="WUAV01000006">
    <property type="protein sequence ID" value="KAF1748892.1"/>
    <property type="molecule type" value="Genomic_DNA"/>
</dbReference>
<evidence type="ECO:0000313" key="3">
    <source>
        <dbReference type="Proteomes" id="UP000483820"/>
    </source>
</evidence>
<organism evidence="2 3">
    <name type="scientific">Caenorhabditis remanei</name>
    <name type="common">Caenorhabditis vulgaris</name>
    <dbReference type="NCBI Taxonomy" id="31234"/>
    <lineage>
        <taxon>Eukaryota</taxon>
        <taxon>Metazoa</taxon>
        <taxon>Ecdysozoa</taxon>
        <taxon>Nematoda</taxon>
        <taxon>Chromadorea</taxon>
        <taxon>Rhabditida</taxon>
        <taxon>Rhabditina</taxon>
        <taxon>Rhabditomorpha</taxon>
        <taxon>Rhabditoidea</taxon>
        <taxon>Rhabditidae</taxon>
        <taxon>Peloderinae</taxon>
        <taxon>Caenorhabditis</taxon>
    </lineage>
</organism>
<dbReference type="GeneID" id="78777910"/>
<dbReference type="AlphaFoldDB" id="A0A6A5G2I1"/>
<feature type="compositionally biased region" description="Polar residues" evidence="1">
    <location>
        <begin position="353"/>
        <end position="364"/>
    </location>
</feature>
<protein>
    <submittedName>
        <fullName evidence="2">Uncharacterized protein</fullName>
    </submittedName>
</protein>
<dbReference type="Proteomes" id="UP000483820">
    <property type="component" value="Chromosome X"/>
</dbReference>
<accession>A0A6A5G2I1</accession>
<proteinExistence type="predicted"/>
<comment type="caution">
    <text evidence="2">The sequence shown here is derived from an EMBL/GenBank/DDBJ whole genome shotgun (WGS) entry which is preliminary data.</text>
</comment>
<feature type="compositionally biased region" description="Basic residues" evidence="1">
    <location>
        <begin position="342"/>
        <end position="352"/>
    </location>
</feature>
<feature type="region of interest" description="Disordered" evidence="1">
    <location>
        <begin position="332"/>
        <end position="364"/>
    </location>
</feature>
<dbReference type="CTD" id="78777910"/>